<dbReference type="STRING" id="713588.SAMN05421789_10261"/>
<proteinExistence type="predicted"/>
<dbReference type="Gene3D" id="3.40.50.300">
    <property type="entry name" value="P-loop containing nucleotide triphosphate hydrolases"/>
    <property type="match status" value="1"/>
</dbReference>
<evidence type="ECO:0000259" key="1">
    <source>
        <dbReference type="Pfam" id="PF07693"/>
    </source>
</evidence>
<gene>
    <name evidence="2" type="ORF">SAMN05421789_10261</name>
</gene>
<organism evidence="2 3">
    <name type="scientific">Kaistella chaponensis</name>
    <dbReference type="NCBI Taxonomy" id="713588"/>
    <lineage>
        <taxon>Bacteria</taxon>
        <taxon>Pseudomonadati</taxon>
        <taxon>Bacteroidota</taxon>
        <taxon>Flavobacteriia</taxon>
        <taxon>Flavobacteriales</taxon>
        <taxon>Weeksellaceae</taxon>
        <taxon>Chryseobacterium group</taxon>
        <taxon>Kaistella</taxon>
    </lineage>
</organism>
<dbReference type="InterPro" id="IPR011646">
    <property type="entry name" value="KAP_P-loop"/>
</dbReference>
<dbReference type="InterPro" id="IPR027417">
    <property type="entry name" value="P-loop_NTPase"/>
</dbReference>
<dbReference type="Pfam" id="PF07693">
    <property type="entry name" value="KAP_NTPase"/>
    <property type="match status" value="1"/>
</dbReference>
<protein>
    <submittedName>
        <fullName evidence="2">KAP family P-loop domain-containing protein</fullName>
    </submittedName>
</protein>
<dbReference type="SUPFAM" id="SSF52540">
    <property type="entry name" value="P-loop containing nucleoside triphosphate hydrolases"/>
    <property type="match status" value="1"/>
</dbReference>
<dbReference type="EMBL" id="FTOI01000002">
    <property type="protein sequence ID" value="SIS48719.1"/>
    <property type="molecule type" value="Genomic_DNA"/>
</dbReference>
<evidence type="ECO:0000313" key="2">
    <source>
        <dbReference type="EMBL" id="SIS48719.1"/>
    </source>
</evidence>
<feature type="domain" description="KAP NTPase" evidence="1">
    <location>
        <begin position="28"/>
        <end position="287"/>
    </location>
</feature>
<evidence type="ECO:0000313" key="3">
    <source>
        <dbReference type="Proteomes" id="UP000185839"/>
    </source>
</evidence>
<reference evidence="3" key="1">
    <citation type="submission" date="2017-01" db="EMBL/GenBank/DDBJ databases">
        <authorList>
            <person name="Varghese N."/>
            <person name="Submissions S."/>
        </authorList>
    </citation>
    <scope>NUCLEOTIDE SEQUENCE [LARGE SCALE GENOMIC DNA]</scope>
    <source>
        <strain evidence="3">DSM 23145</strain>
    </source>
</reference>
<name>A0A1N7JHD3_9FLAO</name>
<keyword evidence="3" id="KW-1185">Reference proteome</keyword>
<dbReference type="AlphaFoldDB" id="A0A1N7JHD3"/>
<sequence>MVKPEFGRLNMSKEYIKNVFQKFDDHLNIENNNRIIFSGKFGIGKSYFLNEFFKDENQNEKYFPIFLNPVNYSIASNEDIFELIKFDILYQILDKEILDFENFDFPKGNLLYQYFSNKFFNDFVSTVDSIGENIIDEVSGKSYTLLKNLGKLISKIQDIGKKDFDKFKKEIEANSDLNVIIDFFNKEEVKFGSIYENNAITQLIFHFVKNVEEKTKKKTVLVIDDLDRIDPEHIFRILNIFSVHDNLGENKFGFEKIVLVCDIKNIESIYHHFYGENVDFYGYINKFYSLDIYEYSNRDYVKWFDKNFTIDSYRNGNIEFLGYIFSDAIFKNVISARQLFNNDFSRQGVTTLYNKYNEQNFNVLLNNKYVSIFSLFQSSYVLIKTIFRYFGNSNNFLKYVDKIENNQLSKFQNIIGELYLFIDFKREKNHDQENIILTTPYGFNIKLNYGRYEITGDFNNADLKTFFKDILMQYQKIIEI</sequence>
<dbReference type="Proteomes" id="UP000185839">
    <property type="component" value="Unassembled WGS sequence"/>
</dbReference>
<accession>A0A1N7JHD3</accession>